<organism evidence="1 2">
    <name type="scientific">Acetivibrio clariflavus (strain DSM 19732 / NBRC 101661 / EBR45)</name>
    <name type="common">Clostridium clariflavum</name>
    <dbReference type="NCBI Taxonomy" id="720554"/>
    <lineage>
        <taxon>Bacteria</taxon>
        <taxon>Bacillati</taxon>
        <taxon>Bacillota</taxon>
        <taxon>Clostridia</taxon>
        <taxon>Eubacteriales</taxon>
        <taxon>Oscillospiraceae</taxon>
        <taxon>Acetivibrio</taxon>
    </lineage>
</organism>
<dbReference type="KEGG" id="ccl:Clocl_0410"/>
<accession>G8M2R5</accession>
<dbReference type="RefSeq" id="WP_014253771.1">
    <property type="nucleotide sequence ID" value="NC_016627.1"/>
</dbReference>
<dbReference type="AlphaFoldDB" id="G8M2R5"/>
<sequence>MKKEIADLLSHLNSNNTEEKRYSIADIGMILEMNTRILNGNQSDLVNEEFKNYLDKKLLSIRLNIDEQVEIIEKLVERILAKDTLSASMLWAIGKAYPTAGLPGIVKVIEFNWKTFDDEMSYQSIISLENFLYWDIIRNASGELLRNEEFMTFIQEKSQSTNERLSECSKRVLSKLSGIKRT</sequence>
<dbReference type="Proteomes" id="UP000005435">
    <property type="component" value="Chromosome"/>
</dbReference>
<dbReference type="EMBL" id="CP003065">
    <property type="protein sequence ID" value="AEV67139.1"/>
    <property type="molecule type" value="Genomic_DNA"/>
</dbReference>
<dbReference type="HOGENOM" id="CLU_1479604_0_0_9"/>
<gene>
    <name evidence="1" type="ordered locus">Clocl_0410</name>
</gene>
<reference evidence="1 2" key="2">
    <citation type="journal article" date="2012" name="Stand. Genomic Sci.">
        <title>Complete Genome Sequence of Clostridium clariflavum DSM 19732.</title>
        <authorList>
            <person name="Izquierdo J.A."/>
            <person name="Goodwin L."/>
            <person name="Davenport K.W."/>
            <person name="Teshima H."/>
            <person name="Bruce D."/>
            <person name="Detter C."/>
            <person name="Tapia R."/>
            <person name="Han S."/>
            <person name="Land M."/>
            <person name="Hauser L."/>
            <person name="Jeffries C.D."/>
            <person name="Han J."/>
            <person name="Pitluck S."/>
            <person name="Nolan M."/>
            <person name="Chen A."/>
            <person name="Huntemann M."/>
            <person name="Mavromatis K."/>
            <person name="Mikhailova N."/>
            <person name="Liolios K."/>
            <person name="Woyke T."/>
            <person name="Lynd L.R."/>
        </authorList>
    </citation>
    <scope>NUCLEOTIDE SEQUENCE [LARGE SCALE GENOMIC DNA]</scope>
    <source>
        <strain evidence="2">DSM 19732 / NBRC 101661 / EBR45</strain>
    </source>
</reference>
<keyword evidence="2" id="KW-1185">Reference proteome</keyword>
<proteinExistence type="predicted"/>
<protein>
    <submittedName>
        <fullName evidence="1">Uncharacterized protein</fullName>
    </submittedName>
</protein>
<reference evidence="2" key="1">
    <citation type="submission" date="2011-12" db="EMBL/GenBank/DDBJ databases">
        <title>Complete sequence of Clostridium clariflavum DSM 19732.</title>
        <authorList>
            <consortium name="US DOE Joint Genome Institute"/>
            <person name="Lucas S."/>
            <person name="Han J."/>
            <person name="Lapidus A."/>
            <person name="Cheng J.-F."/>
            <person name="Goodwin L."/>
            <person name="Pitluck S."/>
            <person name="Peters L."/>
            <person name="Teshima H."/>
            <person name="Detter J.C."/>
            <person name="Han C."/>
            <person name="Tapia R."/>
            <person name="Land M."/>
            <person name="Hauser L."/>
            <person name="Kyrpides N."/>
            <person name="Ivanova N."/>
            <person name="Pagani I."/>
            <person name="Kitzmiller T."/>
            <person name="Lynd L."/>
            <person name="Izquierdo J."/>
            <person name="Woyke T."/>
        </authorList>
    </citation>
    <scope>NUCLEOTIDE SEQUENCE [LARGE SCALE GENOMIC DNA]</scope>
    <source>
        <strain evidence="2">DSM 19732 / NBRC 101661 / EBR45</strain>
    </source>
</reference>
<evidence type="ECO:0000313" key="1">
    <source>
        <dbReference type="EMBL" id="AEV67139.1"/>
    </source>
</evidence>
<name>G8M2R5_ACECE</name>
<evidence type="ECO:0000313" key="2">
    <source>
        <dbReference type="Proteomes" id="UP000005435"/>
    </source>
</evidence>
<dbReference type="STRING" id="720554.Clocl_0410"/>